<dbReference type="NCBIfam" id="TIGR00233">
    <property type="entry name" value="trpS"/>
    <property type="match status" value="1"/>
</dbReference>
<dbReference type="InterPro" id="IPR001412">
    <property type="entry name" value="aa-tRNA-synth_I_CS"/>
</dbReference>
<evidence type="ECO:0000256" key="7">
    <source>
        <dbReference type="ARBA" id="ARBA00022917"/>
    </source>
</evidence>
<evidence type="ECO:0000256" key="4">
    <source>
        <dbReference type="ARBA" id="ARBA00022598"/>
    </source>
</evidence>
<dbReference type="SUPFAM" id="SSF52374">
    <property type="entry name" value="Nucleotidylyl transferase"/>
    <property type="match status" value="1"/>
</dbReference>
<feature type="compositionally biased region" description="Gly residues" evidence="10">
    <location>
        <begin position="668"/>
        <end position="696"/>
    </location>
</feature>
<keyword evidence="5" id="KW-0547">Nucleotide-binding</keyword>
<keyword evidence="4" id="KW-0436">Ligase</keyword>
<feature type="compositionally biased region" description="Polar residues" evidence="10">
    <location>
        <begin position="701"/>
        <end position="711"/>
    </location>
</feature>
<feature type="region of interest" description="Disordered" evidence="10">
    <location>
        <begin position="661"/>
        <end position="741"/>
    </location>
</feature>
<dbReference type="PROSITE" id="PS51746">
    <property type="entry name" value="PPM_2"/>
    <property type="match status" value="1"/>
</dbReference>
<name>A0A8S9ZU35_9BILA</name>
<gene>
    <name evidence="12" type="ORF">Mgra_00003605</name>
</gene>
<proteinExistence type="inferred from homology"/>
<comment type="similarity">
    <text evidence="2">Belongs to the class-I aminoacyl-tRNA synthetase family.</text>
</comment>
<dbReference type="GO" id="GO:0005524">
    <property type="term" value="F:ATP binding"/>
    <property type="evidence" value="ECO:0007669"/>
    <property type="project" value="UniProtKB-KW"/>
</dbReference>
<comment type="subcellular location">
    <subcellularLocation>
        <location evidence="1">Mitochondrion</location>
    </subcellularLocation>
</comment>
<dbReference type="EC" id="6.1.1.2" evidence="3"/>
<dbReference type="GO" id="GO:0070183">
    <property type="term" value="P:mitochondrial tryptophanyl-tRNA aminoacylation"/>
    <property type="evidence" value="ECO:0007669"/>
    <property type="project" value="TreeGrafter"/>
</dbReference>
<dbReference type="PRINTS" id="PR01039">
    <property type="entry name" value="TRNASYNTHTRP"/>
</dbReference>
<feature type="domain" description="PPM-type phosphatase" evidence="11">
    <location>
        <begin position="1"/>
        <end position="223"/>
    </location>
</feature>
<dbReference type="PANTHER" id="PTHR43766">
    <property type="entry name" value="TRYPTOPHAN--TRNA LIGASE, MITOCHONDRIAL"/>
    <property type="match status" value="1"/>
</dbReference>
<evidence type="ECO:0000313" key="13">
    <source>
        <dbReference type="Proteomes" id="UP000605970"/>
    </source>
</evidence>
<dbReference type="Proteomes" id="UP000605970">
    <property type="component" value="Unassembled WGS sequence"/>
</dbReference>
<dbReference type="AlphaFoldDB" id="A0A8S9ZU35"/>
<dbReference type="CDD" id="cd00143">
    <property type="entry name" value="PP2Cc"/>
    <property type="match status" value="1"/>
</dbReference>
<dbReference type="InterPro" id="IPR036457">
    <property type="entry name" value="PPM-type-like_dom_sf"/>
</dbReference>
<dbReference type="PANTHER" id="PTHR43766:SF1">
    <property type="entry name" value="TRYPTOPHAN--TRNA LIGASE, MITOCHONDRIAL"/>
    <property type="match status" value="1"/>
</dbReference>
<dbReference type="InterPro" id="IPR014729">
    <property type="entry name" value="Rossmann-like_a/b/a_fold"/>
</dbReference>
<dbReference type="InterPro" id="IPR050203">
    <property type="entry name" value="Trp-tRNA_synthetase"/>
</dbReference>
<evidence type="ECO:0000313" key="12">
    <source>
        <dbReference type="EMBL" id="KAF7637025.1"/>
    </source>
</evidence>
<organism evidence="12 13">
    <name type="scientific">Meloidogyne graminicola</name>
    <dbReference type="NCBI Taxonomy" id="189291"/>
    <lineage>
        <taxon>Eukaryota</taxon>
        <taxon>Metazoa</taxon>
        <taxon>Ecdysozoa</taxon>
        <taxon>Nematoda</taxon>
        <taxon>Chromadorea</taxon>
        <taxon>Rhabditida</taxon>
        <taxon>Tylenchina</taxon>
        <taxon>Tylenchomorpha</taxon>
        <taxon>Tylenchoidea</taxon>
        <taxon>Meloidogynidae</taxon>
        <taxon>Meloidogyninae</taxon>
        <taxon>Meloidogyne</taxon>
    </lineage>
</organism>
<dbReference type="FunFam" id="1.10.240.10:FF:000002">
    <property type="entry name" value="Tryptophan--tRNA ligase"/>
    <property type="match status" value="1"/>
</dbReference>
<keyword evidence="8" id="KW-0030">Aminoacyl-tRNA synthetase</keyword>
<evidence type="ECO:0000256" key="2">
    <source>
        <dbReference type="ARBA" id="ARBA00005594"/>
    </source>
</evidence>
<feature type="compositionally biased region" description="Basic and acidic residues" evidence="10">
    <location>
        <begin position="727"/>
        <end position="736"/>
    </location>
</feature>
<dbReference type="Pfam" id="PF00579">
    <property type="entry name" value="tRNA-synt_1b"/>
    <property type="match status" value="1"/>
</dbReference>
<dbReference type="SUPFAM" id="SSF81606">
    <property type="entry name" value="PP2C-like"/>
    <property type="match status" value="1"/>
</dbReference>
<reference evidence="12" key="1">
    <citation type="journal article" date="2020" name="Ecol. Evol.">
        <title>Genome structure and content of the rice root-knot nematode (Meloidogyne graminicola).</title>
        <authorList>
            <person name="Phan N.T."/>
            <person name="Danchin E.G.J."/>
            <person name="Klopp C."/>
            <person name="Perfus-Barbeoch L."/>
            <person name="Kozlowski D.K."/>
            <person name="Koutsovoulos G.D."/>
            <person name="Lopez-Roques C."/>
            <person name="Bouchez O."/>
            <person name="Zahm M."/>
            <person name="Besnard G."/>
            <person name="Bellafiore S."/>
        </authorList>
    </citation>
    <scope>NUCLEOTIDE SEQUENCE</scope>
    <source>
        <strain evidence="12">VN-18</strain>
    </source>
</reference>
<dbReference type="Pfam" id="PF00481">
    <property type="entry name" value="PP2C"/>
    <property type="match status" value="1"/>
</dbReference>
<dbReference type="GO" id="GO:0005759">
    <property type="term" value="C:mitochondrial matrix"/>
    <property type="evidence" value="ECO:0007669"/>
    <property type="project" value="TreeGrafter"/>
</dbReference>
<evidence type="ECO:0000256" key="8">
    <source>
        <dbReference type="ARBA" id="ARBA00023146"/>
    </source>
</evidence>
<dbReference type="Gene3D" id="1.10.240.10">
    <property type="entry name" value="Tyrosyl-Transfer RNA Synthetase"/>
    <property type="match status" value="1"/>
</dbReference>
<evidence type="ECO:0000256" key="9">
    <source>
        <dbReference type="ARBA" id="ARBA00030268"/>
    </source>
</evidence>
<evidence type="ECO:0000256" key="6">
    <source>
        <dbReference type="ARBA" id="ARBA00022840"/>
    </source>
</evidence>
<evidence type="ECO:0000256" key="5">
    <source>
        <dbReference type="ARBA" id="ARBA00022741"/>
    </source>
</evidence>
<evidence type="ECO:0000259" key="11">
    <source>
        <dbReference type="PROSITE" id="PS51746"/>
    </source>
</evidence>
<accession>A0A8S9ZU35</accession>
<dbReference type="SMART" id="SM00332">
    <property type="entry name" value="PP2Cc"/>
    <property type="match status" value="1"/>
</dbReference>
<dbReference type="InterPro" id="IPR002306">
    <property type="entry name" value="Trp-tRNA-ligase"/>
</dbReference>
<dbReference type="InterPro" id="IPR001932">
    <property type="entry name" value="PPM-type_phosphatase-like_dom"/>
</dbReference>
<dbReference type="PROSITE" id="PS00178">
    <property type="entry name" value="AA_TRNA_LIGASE_I"/>
    <property type="match status" value="1"/>
</dbReference>
<comment type="caution">
    <text evidence="12">The sequence shown here is derived from an EMBL/GenBank/DDBJ whole genome shotgun (WGS) entry which is preliminary data.</text>
</comment>
<keyword evidence="13" id="KW-1185">Reference proteome</keyword>
<evidence type="ECO:0000256" key="3">
    <source>
        <dbReference type="ARBA" id="ARBA00013161"/>
    </source>
</evidence>
<keyword evidence="7" id="KW-0648">Protein biosynthesis</keyword>
<dbReference type="Gene3D" id="3.40.50.620">
    <property type="entry name" value="HUPs"/>
    <property type="match status" value="1"/>
</dbReference>
<keyword evidence="6" id="KW-0067">ATP-binding</keyword>
<evidence type="ECO:0000256" key="1">
    <source>
        <dbReference type="ARBA" id="ARBA00004173"/>
    </source>
</evidence>
<dbReference type="EMBL" id="JABEBT010000024">
    <property type="protein sequence ID" value="KAF7637025.1"/>
    <property type="molecule type" value="Genomic_DNA"/>
</dbReference>
<dbReference type="GO" id="GO:0004830">
    <property type="term" value="F:tryptophan-tRNA ligase activity"/>
    <property type="evidence" value="ECO:0007669"/>
    <property type="project" value="UniProtKB-EC"/>
</dbReference>
<dbReference type="OrthoDB" id="15808at2759"/>
<sequence>MLFFLGHNGSECAVYASAHFLECLVSASSSGSSDDTLLFDAFTKIDERITSLCLSENYKSGTTASCVYLKESKIAYLAWCGDSSIAVLKANRIETLSSPHKPENPEELKRIEEAGGVVLSVQGVPRLNGVLNLSRSLGDIHARPMVSSKPDISKYNISEVDYMLFLATDGIWESLEEGEIFDAVCLFVTNHQIEEFHLLAEFIANKAKESDSIDNLTLICISLVPLEEIWYSFTSYHCYVILNFLYYSNLYVSEDHILRIMRTLMSGVQPTGAMHIGNYLGFLKRFVKLQECKEYDRRIIKIADLHSVSTGFLPKNELKNNICQTLAILLSTGVDPCKTLVVQQSRVPELTELMWILGSVTTLPMLTRLSQFKDKSKLTKTVPFGLVSYPLLQAADVLGYHSTDVLVGYDQVQNFEFLKDVARSFNLKVHREYFSIPNQVHTSSPKIKSLCNPAVKMSKSDPKKKSCINLLDSKETIIWKIKSALSDTKPEITFNPEERPAISNLVSLYGVFAGMSTDHVVQECQGLDTVTFKLRLASILDDHIQPIREKYHQWMDDKNTLWDMLESTGKEARHLVSKTLDDVKAIVGLSFKRLQALDVTYWLAKSNDESLGVELSHEHKDFRWVSLSDALELAQHEEMKKFLREADVYIAKNFAFLMGKQHRSSGRHGQGNGGAKRGGGGTGGGGSQSGKGGNQRRGGDTNKQTQASSDTPRPVLSAPSQTKQSLQKHDLSESESRGLSSLTTAQQLKQTTTFEQAQAEEQSCSMALSKLDQNVIQDEDSANDQHSTETLGFQTVLSPKKLKQKKKKDSLLKNFDSFSNRITKMMTNHKTELVGLEGTDENSDVSFAFVDELIDESLNYRDRLFKRDPQENKYNAIDLLEKAKEFKKNKEWLAASEFVWFSFSCSVCTFFGKIKYDLVSHSSTHVFVEFVIDSYTGNKWALRDARGSANSAHKACYRRIVLADIDKHISNVERFITEIDKVEKESVAKAVEEFIKNDRKVTSESWGTCEIYDNKHVDYVFGQIYDFEYCVDIPDSRKYKK</sequence>
<dbReference type="InterPro" id="IPR002305">
    <property type="entry name" value="aa-tRNA-synth_Ic"/>
</dbReference>
<protein>
    <recommendedName>
        <fullName evidence="3">tryptophan--tRNA ligase</fullName>
        <ecNumber evidence="3">6.1.1.2</ecNumber>
    </recommendedName>
    <alternativeName>
        <fullName evidence="9">Tryptophanyl-tRNA synthetase</fullName>
    </alternativeName>
</protein>
<evidence type="ECO:0000256" key="10">
    <source>
        <dbReference type="SAM" id="MobiDB-lite"/>
    </source>
</evidence>
<dbReference type="Gene3D" id="3.60.40.10">
    <property type="entry name" value="PPM-type phosphatase domain"/>
    <property type="match status" value="1"/>
</dbReference>